<evidence type="ECO:0000313" key="2">
    <source>
        <dbReference type="Proteomes" id="UP000536624"/>
    </source>
</evidence>
<organism evidence="1 2">
    <name type="scientific">Streptomyces malaysiensis</name>
    <dbReference type="NCBI Taxonomy" id="92644"/>
    <lineage>
        <taxon>Bacteria</taxon>
        <taxon>Bacillati</taxon>
        <taxon>Actinomycetota</taxon>
        <taxon>Actinomycetes</taxon>
        <taxon>Kitasatosporales</taxon>
        <taxon>Streptomycetaceae</taxon>
        <taxon>Streptomyces</taxon>
        <taxon>Streptomyces violaceusniger group</taxon>
    </lineage>
</organism>
<keyword evidence="1" id="KW-0808">Transferase</keyword>
<evidence type="ECO:0000313" key="1">
    <source>
        <dbReference type="EMBL" id="NIY65672.1"/>
    </source>
</evidence>
<dbReference type="InterPro" id="IPR011009">
    <property type="entry name" value="Kinase-like_dom_sf"/>
</dbReference>
<gene>
    <name evidence="1" type="ORF">SMALB_3678</name>
</gene>
<dbReference type="Gene3D" id="3.90.1200.10">
    <property type="match status" value="1"/>
</dbReference>
<dbReference type="GO" id="GO:0016740">
    <property type="term" value="F:transferase activity"/>
    <property type="evidence" value="ECO:0007669"/>
    <property type="project" value="UniProtKB-KW"/>
</dbReference>
<accession>A0A7X5X348</accession>
<comment type="caution">
    <text evidence="1">The sequence shown here is derived from an EMBL/GenBank/DDBJ whole genome shotgun (WGS) entry which is preliminary data.</text>
</comment>
<dbReference type="EMBL" id="JAALLH010000001">
    <property type="protein sequence ID" value="NIY65672.1"/>
    <property type="molecule type" value="Genomic_DNA"/>
</dbReference>
<protein>
    <submittedName>
        <fullName evidence="1">Putative aminoglycoside phosphotransferase</fullName>
    </submittedName>
</protein>
<dbReference type="Proteomes" id="UP000536624">
    <property type="component" value="Unassembled WGS sequence"/>
</dbReference>
<dbReference type="RefSeq" id="WP_313905785.1">
    <property type="nucleotide sequence ID" value="NZ_JAALLH010000001.1"/>
</dbReference>
<reference evidence="1 2" key="1">
    <citation type="submission" date="2020-02" db="EMBL/GenBank/DDBJ databases">
        <title>Streptomyces malaysiensis DSM14702 (JHCC583434, PFL_A843) Genome sequencing and assembly.</title>
        <authorList>
            <person name="Samborskyy M."/>
        </authorList>
    </citation>
    <scope>NUCLEOTIDE SEQUENCE [LARGE SCALE GENOMIC DNA]</scope>
    <source>
        <strain evidence="1 2">DSM 14702</strain>
    </source>
</reference>
<name>A0A7X5X348_STRMQ</name>
<dbReference type="SUPFAM" id="SSF56112">
    <property type="entry name" value="Protein kinase-like (PK-like)"/>
    <property type="match status" value="1"/>
</dbReference>
<sequence>MTAVPGPDEVAEADRRFRLWMRRNLEHAAAHFQLRITGEPVFGWRDRSISAPANSLDGPRWLRVVSEQPQWAHGRGWTGIADANTLSGVPKPCVLGVHEWQEGDWRRQRAEVMTLMPAARCSPTDTAPPGLDPPDGWWQDLQQALQHLASTPTERISTDQAKVDHRVHAAFGADIDCRIQRWETVHGDLHWANLLNPLAILDWELWGRGPAGTDAATLYCYSLTAPGLGQKIRAHFPVLDTPDGHRAQLYVTARLLHRITLGDHPQLTEPLKKHARNLLRALP</sequence>
<dbReference type="AlphaFoldDB" id="A0A7X5X348"/>
<proteinExistence type="predicted"/>